<dbReference type="SUPFAM" id="SSF52540">
    <property type="entry name" value="P-loop containing nucleoside triphosphate hydrolases"/>
    <property type="match status" value="1"/>
</dbReference>
<gene>
    <name evidence="1" type="ORF">K340107D12_10780</name>
</gene>
<dbReference type="SUPFAM" id="SSF50249">
    <property type="entry name" value="Nucleic acid-binding proteins"/>
    <property type="match status" value="1"/>
</dbReference>
<evidence type="ECO:0008006" key="3">
    <source>
        <dbReference type="Google" id="ProtNLM"/>
    </source>
</evidence>
<accession>A0ABQ0BPA3</accession>
<dbReference type="RefSeq" id="WP_227210829.1">
    <property type="nucleotide sequence ID" value="NZ_BAABZQ010000001.1"/>
</dbReference>
<evidence type="ECO:0000313" key="1">
    <source>
        <dbReference type="EMBL" id="GAA6498262.1"/>
    </source>
</evidence>
<dbReference type="Proteomes" id="UP001600941">
    <property type="component" value="Unassembled WGS sequence"/>
</dbReference>
<dbReference type="Gene3D" id="2.40.50.140">
    <property type="entry name" value="Nucleic acid-binding proteins"/>
    <property type="match status" value="1"/>
</dbReference>
<reference evidence="1 2" key="1">
    <citation type="submission" date="2024-04" db="EMBL/GenBank/DDBJ databases">
        <title>Defined microbial consortia suppress multidrug-resistant proinflammatory Enterobacteriaceae via ecological control.</title>
        <authorList>
            <person name="Furuichi M."/>
            <person name="Kawaguchi T."/>
            <person name="Pust M."/>
            <person name="Yasuma K."/>
            <person name="Plichta D."/>
            <person name="Hasegawa N."/>
            <person name="Ohya T."/>
            <person name="Bhattarai S."/>
            <person name="Sasajima S."/>
            <person name="Aoto Y."/>
            <person name="Tuganbaev T."/>
            <person name="Yaginuma M."/>
            <person name="Ueda M."/>
            <person name="Okahashi N."/>
            <person name="Amafuji K."/>
            <person name="Kiridooshi Y."/>
            <person name="Sugita K."/>
            <person name="Strazar M."/>
            <person name="Skelly A."/>
            <person name="Suda W."/>
            <person name="Hattori M."/>
            <person name="Nakamoto N."/>
            <person name="Caballero S."/>
            <person name="Norman J."/>
            <person name="Olle B."/>
            <person name="Tanoue T."/>
            <person name="Arita M."/>
            <person name="Bucci V."/>
            <person name="Atarashi K."/>
            <person name="Xavier R."/>
            <person name="Honda K."/>
        </authorList>
    </citation>
    <scope>NUCLEOTIDE SEQUENCE [LARGE SCALE GENOMIC DNA]</scope>
    <source>
        <strain evidence="2">k34-0107-D12</strain>
    </source>
</reference>
<comment type="caution">
    <text evidence="1">The sequence shown here is derived from an EMBL/GenBank/DDBJ whole genome shotgun (WGS) entry which is preliminary data.</text>
</comment>
<proteinExistence type="predicted"/>
<sequence>MCKLTIKDIYAGKPDAKDEIDFGGVEEFIKTYVVAEHFNIESLISGTNCFITGFKGTGKTALLFYLDNRFKEIDESTCSSFIFFKEEFTDTKRSELESIAKRILSSISVEKNALVDNQEFEYIWRWLLFKRIVSDNEEYNRGLFIDDENWKKFENIIGKIKSPNNRRKFTIPQKIKMAVPYVEPSTQSVITPEVEVDLQNTSDDKYLKFMEVIDEAERLLLNTTRTDIPYYIFVDELEAYYGDISVFKRDLCLIRDLIFTVKRFNSNFSAINMRCTKIICSVRSEILTAISRFVVTKELNKVTAGFAVPLMWNYSNTSSYMHPIIQILLKRIAVCEGEGCVNPDYKKVYERWLPENIHGIEPANYILNNSWCKPRDIVRLITTVQNSIYNNSKAFTQSVFDSVVKTYSEDSLTEIKEELRALYDTDQIDMIISCFMGYKTTFSVSQIKQRIKKYFQGSILETHFAQVIDDLYRLGFLGNFLPVSKTYRWQHKGDGRVILTEEWRMVVHYALHGALSLGGQQNYGLNRGELPEIGDVAQAIVKKIIKSFAIVEFRHYGKVYLGSIHISEFTKLGYGYIPNLKSITQVGDEYKVVLKEYNKQLESWEVEIVENEV</sequence>
<dbReference type="InterPro" id="IPR012340">
    <property type="entry name" value="NA-bd_OB-fold"/>
</dbReference>
<name>A0ABQ0BPA3_9FIRM</name>
<protein>
    <recommendedName>
        <fullName evidence="3">S1 motif domain-containing protein</fullName>
    </recommendedName>
</protein>
<dbReference type="NCBIfam" id="NF047389">
    <property type="entry name" value="ATPase_Sll1717"/>
    <property type="match status" value="1"/>
</dbReference>
<dbReference type="InterPro" id="IPR059206">
    <property type="entry name" value="Sll1717-like"/>
</dbReference>
<evidence type="ECO:0000313" key="2">
    <source>
        <dbReference type="Proteomes" id="UP001600941"/>
    </source>
</evidence>
<organism evidence="1 2">
    <name type="scientific">Blautia parvula</name>
    <dbReference type="NCBI Taxonomy" id="2877527"/>
    <lineage>
        <taxon>Bacteria</taxon>
        <taxon>Bacillati</taxon>
        <taxon>Bacillota</taxon>
        <taxon>Clostridia</taxon>
        <taxon>Lachnospirales</taxon>
        <taxon>Lachnospiraceae</taxon>
        <taxon>Blautia</taxon>
    </lineage>
</organism>
<dbReference type="InterPro" id="IPR027417">
    <property type="entry name" value="P-loop_NTPase"/>
</dbReference>
<dbReference type="EMBL" id="BAABZQ010000001">
    <property type="protein sequence ID" value="GAA6498262.1"/>
    <property type="molecule type" value="Genomic_DNA"/>
</dbReference>
<keyword evidence="2" id="KW-1185">Reference proteome</keyword>